<dbReference type="EMBL" id="JANJYI010000001">
    <property type="protein sequence ID" value="KAK2664259.1"/>
    <property type="molecule type" value="Genomic_DNA"/>
</dbReference>
<proteinExistence type="inferred from homology"/>
<evidence type="ECO:0000256" key="13">
    <source>
        <dbReference type="ARBA" id="ARBA00048383"/>
    </source>
</evidence>
<dbReference type="GO" id="GO:0005739">
    <property type="term" value="C:mitochondrion"/>
    <property type="evidence" value="ECO:0007669"/>
    <property type="project" value="GOC"/>
</dbReference>
<name>A0AAD9XR51_9ROSI</name>
<dbReference type="PANTHER" id="PTHR15184">
    <property type="entry name" value="ATP SYNTHASE"/>
    <property type="match status" value="1"/>
</dbReference>
<gene>
    <name evidence="14" type="ORF">Ddye_002833</name>
</gene>
<dbReference type="AlphaFoldDB" id="A0AAD9XR51"/>
<reference evidence="14" key="1">
    <citation type="journal article" date="2023" name="Plant J.">
        <title>Genome sequences and population genomics provide insights into the demographic history, inbreeding, and mutation load of two 'living fossil' tree species of Dipteronia.</title>
        <authorList>
            <person name="Feng Y."/>
            <person name="Comes H.P."/>
            <person name="Chen J."/>
            <person name="Zhu S."/>
            <person name="Lu R."/>
            <person name="Zhang X."/>
            <person name="Li P."/>
            <person name="Qiu J."/>
            <person name="Olsen K.M."/>
            <person name="Qiu Y."/>
        </authorList>
    </citation>
    <scope>NUCLEOTIDE SEQUENCE</scope>
    <source>
        <strain evidence="14">KIB01</strain>
    </source>
</reference>
<sequence>MGVYPYLARVGERTHEENDLYIEMKESEVINEQNLTESKVTLVYGWMNAPLGARMRVGLTALTIYDILKKSNDPISLFQLSPIVGKRNPFKVDPNEKTHF</sequence>
<comment type="similarity">
    <text evidence="3">Belongs to the ATPase alpha/beta chains family.</text>
</comment>
<dbReference type="EC" id="7.1.2.2" evidence="4"/>
<keyword evidence="12" id="KW-0066">ATP synthesis</keyword>
<evidence type="ECO:0000256" key="6">
    <source>
        <dbReference type="ARBA" id="ARBA00022741"/>
    </source>
</evidence>
<comment type="caution">
    <text evidence="14">The sequence shown here is derived from an EMBL/GenBank/DDBJ whole genome shotgun (WGS) entry which is preliminary data.</text>
</comment>
<evidence type="ECO:0000313" key="15">
    <source>
        <dbReference type="Proteomes" id="UP001280121"/>
    </source>
</evidence>
<dbReference type="InterPro" id="IPR027417">
    <property type="entry name" value="P-loop_NTPase"/>
</dbReference>
<dbReference type="InterPro" id="IPR050053">
    <property type="entry name" value="ATPase_alpha/beta_chains"/>
</dbReference>
<comment type="function">
    <text evidence="1">Mitochondrial membrane ATP synthase (F(1)F(0) ATP synthase or Complex V) produces ATP from ADP in the presence of a proton gradient across the membrane which is generated by electron transport complexes of the respiratory chain. F-type ATPases consist of two structural domains, F(1) - containing the extramembraneous catalytic core, and F(0) - containing the membrane proton channel, linked together by a central stalk and a peripheral stalk. During catalysis, ATP synthesis in the catalytic domain of F(1) is coupled via a rotary mechanism of the central stalk subunits to proton translocation. Subunits alpha and beta form the catalytic core in F(1). Rotation of the central stalk against the surrounding alpha(3)beta(3) subunits leads to hydrolysis of ATP in three separate catalytic sites on the beta subunits.</text>
</comment>
<dbReference type="GO" id="GO:0005524">
    <property type="term" value="F:ATP binding"/>
    <property type="evidence" value="ECO:0007669"/>
    <property type="project" value="UniProtKB-KW"/>
</dbReference>
<evidence type="ECO:0000256" key="10">
    <source>
        <dbReference type="ARBA" id="ARBA00023136"/>
    </source>
</evidence>
<keyword evidence="8" id="KW-0067">ATP-binding</keyword>
<evidence type="ECO:0000256" key="4">
    <source>
        <dbReference type="ARBA" id="ARBA00012473"/>
    </source>
</evidence>
<keyword evidence="10" id="KW-0472">Membrane</keyword>
<dbReference type="GO" id="GO:0045259">
    <property type="term" value="C:proton-transporting ATP synthase complex"/>
    <property type="evidence" value="ECO:0007669"/>
    <property type="project" value="UniProtKB-KW"/>
</dbReference>
<dbReference type="Gene3D" id="3.40.50.300">
    <property type="entry name" value="P-loop containing nucleotide triphosphate hydrolases"/>
    <property type="match status" value="1"/>
</dbReference>
<dbReference type="GO" id="GO:0042776">
    <property type="term" value="P:proton motive force-driven mitochondrial ATP synthesis"/>
    <property type="evidence" value="ECO:0007669"/>
    <property type="project" value="TreeGrafter"/>
</dbReference>
<keyword evidence="9" id="KW-0406">Ion transport</keyword>
<dbReference type="Proteomes" id="UP001280121">
    <property type="component" value="Unassembled WGS sequence"/>
</dbReference>
<keyword evidence="7" id="KW-0375">Hydrogen ion transport</keyword>
<evidence type="ECO:0000256" key="5">
    <source>
        <dbReference type="ARBA" id="ARBA00022448"/>
    </source>
</evidence>
<accession>A0AAD9XR51</accession>
<evidence type="ECO:0000256" key="1">
    <source>
        <dbReference type="ARBA" id="ARBA00003086"/>
    </source>
</evidence>
<evidence type="ECO:0000256" key="9">
    <source>
        <dbReference type="ARBA" id="ARBA00023065"/>
    </source>
</evidence>
<keyword evidence="11" id="KW-0139">CF(1)</keyword>
<evidence type="ECO:0000256" key="7">
    <source>
        <dbReference type="ARBA" id="ARBA00022781"/>
    </source>
</evidence>
<evidence type="ECO:0000256" key="3">
    <source>
        <dbReference type="ARBA" id="ARBA00008936"/>
    </source>
</evidence>
<evidence type="ECO:0000256" key="8">
    <source>
        <dbReference type="ARBA" id="ARBA00022840"/>
    </source>
</evidence>
<evidence type="ECO:0000313" key="14">
    <source>
        <dbReference type="EMBL" id="KAK2664259.1"/>
    </source>
</evidence>
<evidence type="ECO:0000256" key="11">
    <source>
        <dbReference type="ARBA" id="ARBA00023196"/>
    </source>
</evidence>
<protein>
    <recommendedName>
        <fullName evidence="4">H(+)-transporting two-sector ATPase</fullName>
        <ecNumber evidence="4">7.1.2.2</ecNumber>
    </recommendedName>
</protein>
<dbReference type="PANTHER" id="PTHR15184:SF71">
    <property type="entry name" value="ATP SYNTHASE SUBUNIT BETA, MITOCHONDRIAL"/>
    <property type="match status" value="1"/>
</dbReference>
<evidence type="ECO:0000256" key="12">
    <source>
        <dbReference type="ARBA" id="ARBA00023310"/>
    </source>
</evidence>
<organism evidence="14 15">
    <name type="scientific">Dipteronia dyeriana</name>
    <dbReference type="NCBI Taxonomy" id="168575"/>
    <lineage>
        <taxon>Eukaryota</taxon>
        <taxon>Viridiplantae</taxon>
        <taxon>Streptophyta</taxon>
        <taxon>Embryophyta</taxon>
        <taxon>Tracheophyta</taxon>
        <taxon>Spermatophyta</taxon>
        <taxon>Magnoliopsida</taxon>
        <taxon>eudicotyledons</taxon>
        <taxon>Gunneridae</taxon>
        <taxon>Pentapetalae</taxon>
        <taxon>rosids</taxon>
        <taxon>malvids</taxon>
        <taxon>Sapindales</taxon>
        <taxon>Sapindaceae</taxon>
        <taxon>Hippocastanoideae</taxon>
        <taxon>Acereae</taxon>
        <taxon>Dipteronia</taxon>
    </lineage>
</organism>
<evidence type="ECO:0000256" key="2">
    <source>
        <dbReference type="ARBA" id="ARBA00004370"/>
    </source>
</evidence>
<keyword evidence="6" id="KW-0547">Nucleotide-binding</keyword>
<dbReference type="GO" id="GO:0046933">
    <property type="term" value="F:proton-transporting ATP synthase activity, rotational mechanism"/>
    <property type="evidence" value="ECO:0007669"/>
    <property type="project" value="TreeGrafter"/>
</dbReference>
<keyword evidence="5" id="KW-0813">Transport</keyword>
<keyword evidence="15" id="KW-1185">Reference proteome</keyword>
<comment type="subcellular location">
    <subcellularLocation>
        <location evidence="2">Membrane</location>
    </subcellularLocation>
</comment>
<comment type="catalytic activity">
    <reaction evidence="13">
        <text>ATP + H2O + 4 H(+)(in) = ADP + phosphate + 5 H(+)(out)</text>
        <dbReference type="Rhea" id="RHEA:57720"/>
        <dbReference type="ChEBI" id="CHEBI:15377"/>
        <dbReference type="ChEBI" id="CHEBI:15378"/>
        <dbReference type="ChEBI" id="CHEBI:30616"/>
        <dbReference type="ChEBI" id="CHEBI:43474"/>
        <dbReference type="ChEBI" id="CHEBI:456216"/>
        <dbReference type="EC" id="7.1.2.2"/>
    </reaction>
</comment>